<accession>A0A0A9FMZ8</accession>
<reference evidence="1" key="1">
    <citation type="submission" date="2014-09" db="EMBL/GenBank/DDBJ databases">
        <authorList>
            <person name="Magalhaes I.L.F."/>
            <person name="Oliveira U."/>
            <person name="Santos F.R."/>
            <person name="Vidigal T.H.D.A."/>
            <person name="Brescovit A.D."/>
            <person name="Santos A.J."/>
        </authorList>
    </citation>
    <scope>NUCLEOTIDE SEQUENCE</scope>
    <source>
        <tissue evidence="1">Shoot tissue taken approximately 20 cm above the soil surface</tissue>
    </source>
</reference>
<name>A0A0A9FMZ8_ARUDO</name>
<evidence type="ECO:0000313" key="1">
    <source>
        <dbReference type="EMBL" id="JAE13647.1"/>
    </source>
</evidence>
<protein>
    <submittedName>
        <fullName evidence="1">Uncharacterized protein</fullName>
    </submittedName>
</protein>
<dbReference type="EMBL" id="GBRH01184249">
    <property type="protein sequence ID" value="JAE13647.1"/>
    <property type="molecule type" value="Transcribed_RNA"/>
</dbReference>
<dbReference type="AlphaFoldDB" id="A0A0A9FMZ8"/>
<organism evidence="1">
    <name type="scientific">Arundo donax</name>
    <name type="common">Giant reed</name>
    <name type="synonym">Donax arundinaceus</name>
    <dbReference type="NCBI Taxonomy" id="35708"/>
    <lineage>
        <taxon>Eukaryota</taxon>
        <taxon>Viridiplantae</taxon>
        <taxon>Streptophyta</taxon>
        <taxon>Embryophyta</taxon>
        <taxon>Tracheophyta</taxon>
        <taxon>Spermatophyta</taxon>
        <taxon>Magnoliopsida</taxon>
        <taxon>Liliopsida</taxon>
        <taxon>Poales</taxon>
        <taxon>Poaceae</taxon>
        <taxon>PACMAD clade</taxon>
        <taxon>Arundinoideae</taxon>
        <taxon>Arundineae</taxon>
        <taxon>Arundo</taxon>
    </lineage>
</organism>
<proteinExistence type="predicted"/>
<sequence length="66" mass="7605">MCTHLVKHQTPPCSQAEKRLYHIALPDHRPLSSHYIPICSAYSQLLFQSRKSAQLLPTDPSLQKHR</sequence>
<reference evidence="1" key="2">
    <citation type="journal article" date="2015" name="Data Brief">
        <title>Shoot transcriptome of the giant reed, Arundo donax.</title>
        <authorList>
            <person name="Barrero R.A."/>
            <person name="Guerrero F.D."/>
            <person name="Moolhuijzen P."/>
            <person name="Goolsby J.A."/>
            <person name="Tidwell J."/>
            <person name="Bellgard S.E."/>
            <person name="Bellgard M.I."/>
        </authorList>
    </citation>
    <scope>NUCLEOTIDE SEQUENCE</scope>
    <source>
        <tissue evidence="1">Shoot tissue taken approximately 20 cm above the soil surface</tissue>
    </source>
</reference>